<dbReference type="OrthoDB" id="9789562at2"/>
<evidence type="ECO:0000259" key="1">
    <source>
        <dbReference type="Pfam" id="PF13166"/>
    </source>
</evidence>
<organism evidence="2 3">
    <name type="scientific">Paraburkholderia pallida</name>
    <dbReference type="NCBI Taxonomy" id="2547399"/>
    <lineage>
        <taxon>Bacteria</taxon>
        <taxon>Pseudomonadati</taxon>
        <taxon>Pseudomonadota</taxon>
        <taxon>Betaproteobacteria</taxon>
        <taxon>Burkholderiales</taxon>
        <taxon>Burkholderiaceae</taxon>
        <taxon>Paraburkholderia</taxon>
    </lineage>
</organism>
<dbReference type="Gene3D" id="3.40.50.300">
    <property type="entry name" value="P-loop containing nucleotide triphosphate hydrolases"/>
    <property type="match status" value="2"/>
</dbReference>
<feature type="domain" description="Protein CR006 P-loop" evidence="1">
    <location>
        <begin position="388"/>
        <end position="764"/>
    </location>
</feature>
<gene>
    <name evidence="2" type="ORF">E1956_35065</name>
</gene>
<evidence type="ECO:0000313" key="3">
    <source>
        <dbReference type="Proteomes" id="UP000295727"/>
    </source>
</evidence>
<dbReference type="InterPro" id="IPR026866">
    <property type="entry name" value="CR006_AAA"/>
</dbReference>
<dbReference type="AlphaFoldDB" id="A0A4P7DAJ3"/>
<dbReference type="GO" id="GO:0000731">
    <property type="term" value="P:DNA synthesis involved in DNA repair"/>
    <property type="evidence" value="ECO:0007669"/>
    <property type="project" value="TreeGrafter"/>
</dbReference>
<dbReference type="GO" id="GO:0006302">
    <property type="term" value="P:double-strand break repair"/>
    <property type="evidence" value="ECO:0007669"/>
    <property type="project" value="TreeGrafter"/>
</dbReference>
<proteinExistence type="predicted"/>
<sequence length="873" mass="96514">MKRENEGTTEIALHPFEQWLTERHKWIQTAAARMIKARALPDAKAVSNLADLCILEASKQESDQFERVAADTLAQSTGQPSIRLRKISEVIGINAIKDGATLDFGTAGLFVIYGANGSGKSGYSRLIKQICGSRAKEELLGNVFSKERPEPSARIHVTVGDAEKDGTWKLSGGPVPQLRHVHVFDSSVATLYFGTKNEATYEPSRMRFVSSLIKICDLVSGELTDRKSKLLSKLPKLPDDLAGTSSAKFLTTMRAGLSSDAITTACSYTKEMDLERISGEASLAEKDIPGRLKVIDREISALNIVKTMVQGWKDVLGNENLANLATARANAIKKRKAASEDAEKVFAGSPLEGVGQDSWRELWEKAREFSVSHAYKHAEFPNIAGDVKCVLCQQPLADEAKIRLVQFEKFVRGELEKDAADAERALGKLEKVLPTLPDAKAWVASTNPIKLEEQTAADWLSALVARRLAANTAIQADQIPAVDWTTLETPIAAVSDTLLAEKKALTELLQDGKRKQLAARVQELVACQWLNREQDAIRVEAQRLEMVATLTKAISLTQTTALTKKNTELAEQELRGGYQERFSKELKALNGARLPVEPKSKQQGKGKVTFSLSVKEAGDDVKAESILSEGERRIIALASFLADISGSGQPTPFVFDDPISSLDQDFEEHVVERLVALAQERQVIIFTHRLSLLAQVESTVRKLRDLAELEKQPAPVELATISLRRLGQNVGLVADMSVRDAKPDKALNKIRNEAIVQLRKLHDAAEVEEYEQRAKSVCSDIRILVERCVETILLNSVLLRFRRSITTQNVIGKLAKIQSEDCTMIDDLMTRYSVFEHSQSSELPAECPDPEVLERDVDKLIVWIKEFSGRPVK</sequence>
<evidence type="ECO:0000313" key="2">
    <source>
        <dbReference type="EMBL" id="QBR03772.1"/>
    </source>
</evidence>
<reference evidence="2 3" key="1">
    <citation type="submission" date="2019-03" db="EMBL/GenBank/DDBJ databases">
        <title>Paraburkholderia sp. 7MH5, isolated from subtropical forest soil.</title>
        <authorList>
            <person name="Gao Z.-H."/>
            <person name="Qiu L.-H."/>
        </authorList>
    </citation>
    <scope>NUCLEOTIDE SEQUENCE [LARGE SCALE GENOMIC DNA]</scope>
    <source>
        <strain evidence="2 3">7MH5</strain>
    </source>
</reference>
<dbReference type="SUPFAM" id="SSF52540">
    <property type="entry name" value="P-loop containing nucleoside triphosphate hydrolases"/>
    <property type="match status" value="1"/>
</dbReference>
<dbReference type="InterPro" id="IPR027417">
    <property type="entry name" value="P-loop_NTPase"/>
</dbReference>
<dbReference type="Proteomes" id="UP000295727">
    <property type="component" value="Chromosome 4"/>
</dbReference>
<dbReference type="PANTHER" id="PTHR32182">
    <property type="entry name" value="DNA REPLICATION AND REPAIR PROTEIN RECF"/>
    <property type="match status" value="1"/>
</dbReference>
<keyword evidence="3" id="KW-1185">Reference proteome</keyword>
<name>A0A4P7DAJ3_9BURK</name>
<dbReference type="Pfam" id="PF13166">
    <property type="entry name" value="AAA_13"/>
    <property type="match status" value="1"/>
</dbReference>
<protein>
    <submittedName>
        <fullName evidence="2">Chromosome segregation protein SMC</fullName>
    </submittedName>
</protein>
<dbReference type="PANTHER" id="PTHR32182:SF22">
    <property type="entry name" value="ATP-DEPENDENT ENDONUCLEASE, OLD FAMILY-RELATED"/>
    <property type="match status" value="1"/>
</dbReference>
<dbReference type="KEGG" id="ppai:E1956_35065"/>
<dbReference type="EMBL" id="CP038151">
    <property type="protein sequence ID" value="QBR03772.1"/>
    <property type="molecule type" value="Genomic_DNA"/>
</dbReference>
<accession>A0A4P7DAJ3</accession>